<sequence>MLDVRDDQAYQKGHVPAAYGFPWSPDFPQQLSRALRGSRPPLGIFGDRDTAAEAQKALAGLGLSPQCVWDAGLHDWIAQGLPVVGEVTAHDLYRQREQFVVLDIREPYEHRSGVVPGAVLVPMGQLPHKLSSLNRDHHYAVMCRSGNRSLSMSAWLALQGYRVTNVLDGINGWLAGGYPLVRPEEG</sequence>
<dbReference type="PANTHER" id="PTHR43031">
    <property type="entry name" value="FAD-DEPENDENT OXIDOREDUCTASE"/>
    <property type="match status" value="1"/>
</dbReference>
<evidence type="ECO:0000313" key="3">
    <source>
        <dbReference type="Proteomes" id="UP000005439"/>
    </source>
</evidence>
<dbReference type="KEGG" id="sap:Sulac_3344"/>
<dbReference type="Pfam" id="PF00581">
    <property type="entry name" value="Rhodanese"/>
    <property type="match status" value="1"/>
</dbReference>
<proteinExistence type="predicted"/>
<reference evidence="3" key="1">
    <citation type="submission" date="2011-12" db="EMBL/GenBank/DDBJ databases">
        <title>The complete genome of chromosome of Sulfobacillus acidophilus DSM 10332.</title>
        <authorList>
            <person name="Lucas S."/>
            <person name="Han J."/>
            <person name="Lapidus A."/>
            <person name="Bruce D."/>
            <person name="Goodwin L."/>
            <person name="Pitluck S."/>
            <person name="Peters L."/>
            <person name="Kyrpides N."/>
            <person name="Mavromatis K."/>
            <person name="Ivanova N."/>
            <person name="Mikhailova N."/>
            <person name="Chertkov O."/>
            <person name="Saunders E."/>
            <person name="Detter J.C."/>
            <person name="Tapia R."/>
            <person name="Han C."/>
            <person name="Land M."/>
            <person name="Hauser L."/>
            <person name="Markowitz V."/>
            <person name="Cheng J.-F."/>
            <person name="Hugenholtz P."/>
            <person name="Woyke T."/>
            <person name="Wu D."/>
            <person name="Pukall R."/>
            <person name="Gehrich-Schroeter G."/>
            <person name="Schneider S."/>
            <person name="Klenk H.-P."/>
            <person name="Eisen J.A."/>
        </authorList>
    </citation>
    <scope>NUCLEOTIDE SEQUENCE [LARGE SCALE GENOMIC DNA]</scope>
    <source>
        <strain evidence="3">ATCC 700253 / DSM 10332 / NAL</strain>
    </source>
</reference>
<feature type="domain" description="Rhodanese" evidence="1">
    <location>
        <begin position="2"/>
        <end position="85"/>
    </location>
</feature>
<dbReference type="AlphaFoldDB" id="G8TT90"/>
<dbReference type="CDD" id="cd00158">
    <property type="entry name" value="RHOD"/>
    <property type="match status" value="1"/>
</dbReference>
<dbReference type="InterPro" id="IPR001763">
    <property type="entry name" value="Rhodanese-like_dom"/>
</dbReference>
<evidence type="ECO:0000259" key="1">
    <source>
        <dbReference type="PROSITE" id="PS50206"/>
    </source>
</evidence>
<dbReference type="InterPro" id="IPR036873">
    <property type="entry name" value="Rhodanese-like_dom_sf"/>
</dbReference>
<evidence type="ECO:0000313" key="2">
    <source>
        <dbReference type="EMBL" id="AEW06790.1"/>
    </source>
</evidence>
<dbReference type="HOGENOM" id="CLU_089574_13_0_9"/>
<dbReference type="STRING" id="679936.Sulac_3344"/>
<keyword evidence="3" id="KW-1185">Reference proteome</keyword>
<dbReference type="Proteomes" id="UP000005439">
    <property type="component" value="Chromosome"/>
</dbReference>
<name>G8TT90_SULAD</name>
<dbReference type="PATRIC" id="fig|679936.5.peg.3462"/>
<feature type="domain" description="Rhodanese" evidence="1">
    <location>
        <begin position="95"/>
        <end position="182"/>
    </location>
</feature>
<protein>
    <submittedName>
        <fullName evidence="2">Rhodanese-like protein</fullName>
    </submittedName>
</protein>
<organism evidence="2 3">
    <name type="scientific">Sulfobacillus acidophilus (strain ATCC 700253 / DSM 10332 / NAL)</name>
    <dbReference type="NCBI Taxonomy" id="679936"/>
    <lineage>
        <taxon>Bacteria</taxon>
        <taxon>Bacillati</taxon>
        <taxon>Bacillota</taxon>
        <taxon>Clostridia</taxon>
        <taxon>Eubacteriales</taxon>
        <taxon>Clostridiales Family XVII. Incertae Sedis</taxon>
        <taxon>Sulfobacillus</taxon>
    </lineage>
</organism>
<dbReference type="PANTHER" id="PTHR43031:SF16">
    <property type="entry name" value="OXIDOREDUCTASE"/>
    <property type="match status" value="1"/>
</dbReference>
<dbReference type="PROSITE" id="PS50206">
    <property type="entry name" value="RHODANESE_3"/>
    <property type="match status" value="2"/>
</dbReference>
<dbReference type="InterPro" id="IPR050229">
    <property type="entry name" value="GlpE_sulfurtransferase"/>
</dbReference>
<dbReference type="EMBL" id="CP003179">
    <property type="protein sequence ID" value="AEW06790.1"/>
    <property type="molecule type" value="Genomic_DNA"/>
</dbReference>
<reference evidence="2 3" key="2">
    <citation type="journal article" date="2012" name="Stand. Genomic Sci.">
        <title>Complete genome sequence of the moderately thermophilic mineral-sulfide-oxidizing firmicute Sulfobacillus acidophilus type strain (NAL(T)).</title>
        <authorList>
            <person name="Anderson I."/>
            <person name="Chertkov O."/>
            <person name="Chen A."/>
            <person name="Saunders E."/>
            <person name="Lapidus A."/>
            <person name="Nolan M."/>
            <person name="Lucas S."/>
            <person name="Hammon N."/>
            <person name="Deshpande S."/>
            <person name="Cheng J.F."/>
            <person name="Han C."/>
            <person name="Tapia R."/>
            <person name="Goodwin L.A."/>
            <person name="Pitluck S."/>
            <person name="Liolios K."/>
            <person name="Pagani I."/>
            <person name="Ivanova N."/>
            <person name="Mikhailova N."/>
            <person name="Pati A."/>
            <person name="Palaniappan K."/>
            <person name="Land M."/>
            <person name="Pan C."/>
            <person name="Rohde M."/>
            <person name="Pukall R."/>
            <person name="Goker M."/>
            <person name="Detter J.C."/>
            <person name="Woyke T."/>
            <person name="Bristow J."/>
            <person name="Eisen J.A."/>
            <person name="Markowitz V."/>
            <person name="Hugenholtz P."/>
            <person name="Kyrpides N.C."/>
            <person name="Klenk H.P."/>
            <person name="Mavromatis K."/>
        </authorList>
    </citation>
    <scope>NUCLEOTIDE SEQUENCE [LARGE SCALE GENOMIC DNA]</scope>
    <source>
        <strain evidence="3">ATCC 700253 / DSM 10332 / NAL</strain>
    </source>
</reference>
<dbReference type="SUPFAM" id="SSF52821">
    <property type="entry name" value="Rhodanese/Cell cycle control phosphatase"/>
    <property type="match status" value="2"/>
</dbReference>
<gene>
    <name evidence="2" type="ordered locus">Sulac_3344</name>
</gene>
<accession>G8TT90</accession>
<dbReference type="Gene3D" id="3.40.250.10">
    <property type="entry name" value="Rhodanese-like domain"/>
    <property type="match status" value="2"/>
</dbReference>
<dbReference type="SMART" id="SM00450">
    <property type="entry name" value="RHOD"/>
    <property type="match status" value="1"/>
</dbReference>